<sequence>MSQVVIHNKIVYLSGQIDGSAEDITGQTQNVLAKVDQYLAEAGTDKSKLLTSTIWLQDITRDFGAMNEVWNAWIDPKNKPVRATTEASLASPKYLVEIQVTASLE</sequence>
<organism evidence="1 2">
    <name type="scientific">Discostella pseudostelligera</name>
    <dbReference type="NCBI Taxonomy" id="259834"/>
    <lineage>
        <taxon>Eukaryota</taxon>
        <taxon>Sar</taxon>
        <taxon>Stramenopiles</taxon>
        <taxon>Ochrophyta</taxon>
        <taxon>Bacillariophyta</taxon>
        <taxon>Coscinodiscophyceae</taxon>
        <taxon>Thalassiosirophycidae</taxon>
        <taxon>Stephanodiscales</taxon>
        <taxon>Stephanodiscaceae</taxon>
        <taxon>Discostella</taxon>
    </lineage>
</organism>
<dbReference type="PANTHER" id="PTHR47328">
    <property type="match status" value="1"/>
</dbReference>
<evidence type="ECO:0008006" key="3">
    <source>
        <dbReference type="Google" id="ProtNLM"/>
    </source>
</evidence>
<evidence type="ECO:0000313" key="2">
    <source>
        <dbReference type="Proteomes" id="UP001530293"/>
    </source>
</evidence>
<dbReference type="Pfam" id="PF01042">
    <property type="entry name" value="Ribonuc_L-PSP"/>
    <property type="match status" value="1"/>
</dbReference>
<dbReference type="Proteomes" id="UP001530293">
    <property type="component" value="Unassembled WGS sequence"/>
</dbReference>
<protein>
    <recommendedName>
        <fullName evidence="3">RidA family protein</fullName>
    </recommendedName>
</protein>
<dbReference type="PANTHER" id="PTHR47328:SF1">
    <property type="entry name" value="RUTC FAMILY PROTEIN YOAB"/>
    <property type="match status" value="1"/>
</dbReference>
<dbReference type="EMBL" id="JALLBG020000108">
    <property type="protein sequence ID" value="KAL3764241.1"/>
    <property type="molecule type" value="Genomic_DNA"/>
</dbReference>
<dbReference type="SUPFAM" id="SSF55298">
    <property type="entry name" value="YjgF-like"/>
    <property type="match status" value="1"/>
</dbReference>
<dbReference type="AlphaFoldDB" id="A0ABD3MQL1"/>
<proteinExistence type="predicted"/>
<dbReference type="InterPro" id="IPR035959">
    <property type="entry name" value="RutC-like_sf"/>
</dbReference>
<reference evidence="1 2" key="1">
    <citation type="submission" date="2024-10" db="EMBL/GenBank/DDBJ databases">
        <title>Updated reference genomes for cyclostephanoid diatoms.</title>
        <authorList>
            <person name="Roberts W.R."/>
            <person name="Alverson A.J."/>
        </authorList>
    </citation>
    <scope>NUCLEOTIDE SEQUENCE [LARGE SCALE GENOMIC DNA]</scope>
    <source>
        <strain evidence="1 2">AJA232-27</strain>
    </source>
</reference>
<comment type="caution">
    <text evidence="1">The sequence shown here is derived from an EMBL/GenBank/DDBJ whole genome shotgun (WGS) entry which is preliminary data.</text>
</comment>
<dbReference type="Gene3D" id="3.30.1330.40">
    <property type="entry name" value="RutC-like"/>
    <property type="match status" value="1"/>
</dbReference>
<name>A0ABD3MQL1_9STRA</name>
<dbReference type="InterPro" id="IPR035709">
    <property type="entry name" value="YoaB-like"/>
</dbReference>
<accession>A0ABD3MQL1</accession>
<dbReference type="CDD" id="cd06150">
    <property type="entry name" value="YjgF_YER057c_UK114_like_2"/>
    <property type="match status" value="1"/>
</dbReference>
<gene>
    <name evidence="1" type="ORF">ACHAWU_004053</name>
</gene>
<keyword evidence="2" id="KW-1185">Reference proteome</keyword>
<dbReference type="InterPro" id="IPR006175">
    <property type="entry name" value="YjgF/YER057c/UK114"/>
</dbReference>
<evidence type="ECO:0000313" key="1">
    <source>
        <dbReference type="EMBL" id="KAL3764241.1"/>
    </source>
</evidence>